<dbReference type="PANTHER" id="PTHR47666">
    <property type="entry name" value="PROTEIN VASCULAR ASSOCIATED DEATH 1, CHLOROPLASTIC"/>
    <property type="match status" value="1"/>
</dbReference>
<dbReference type="OMA" id="GSEVYWA"/>
<reference evidence="4" key="2">
    <citation type="submission" date="2025-08" db="UniProtKB">
        <authorList>
            <consortium name="Ensembl"/>
        </authorList>
    </citation>
    <scope>IDENTIFICATION</scope>
</reference>
<dbReference type="Ensembl" id="ENSTNIT00000018995.1">
    <property type="protein sequence ID" value="ENSTNIP00000018767.1"/>
    <property type="gene ID" value="ENSTNIG00000015692.1"/>
</dbReference>
<dbReference type="SMART" id="SM00164">
    <property type="entry name" value="TBC"/>
    <property type="match status" value="1"/>
</dbReference>
<feature type="domain" description="Rab-GAP TBC" evidence="3">
    <location>
        <begin position="498"/>
        <end position="685"/>
    </location>
</feature>
<dbReference type="AlphaFoldDB" id="H3DE24"/>
<dbReference type="PANTHER" id="PTHR47666:SF2">
    <property type="entry name" value="TBC1 DOMAIN FAMILY MEMBER 8 ISOFORM X1"/>
    <property type="match status" value="1"/>
</dbReference>
<reference evidence="4" key="3">
    <citation type="submission" date="2025-09" db="UniProtKB">
        <authorList>
            <consortium name="Ensembl"/>
        </authorList>
    </citation>
    <scope>IDENTIFICATION</scope>
</reference>
<dbReference type="PROSITE" id="PS50086">
    <property type="entry name" value="TBC_RABGAP"/>
    <property type="match status" value="1"/>
</dbReference>
<dbReference type="CDD" id="cd13353">
    <property type="entry name" value="PH-GRAM2_TBC1D8"/>
    <property type="match status" value="1"/>
</dbReference>
<dbReference type="Gene3D" id="2.30.29.30">
    <property type="entry name" value="Pleckstrin-homology domain (PH domain)/Phosphotyrosine-binding domain (PTB)"/>
    <property type="match status" value="2"/>
</dbReference>
<evidence type="ECO:0000259" key="3">
    <source>
        <dbReference type="PROSITE" id="PS50086"/>
    </source>
</evidence>
<evidence type="ECO:0000256" key="1">
    <source>
        <dbReference type="ARBA" id="ARBA00022468"/>
    </source>
</evidence>
<dbReference type="InterPro" id="IPR011993">
    <property type="entry name" value="PH-like_dom_sf"/>
</dbReference>
<dbReference type="GO" id="GO:0003008">
    <property type="term" value="P:system process"/>
    <property type="evidence" value="ECO:0007669"/>
    <property type="project" value="UniProtKB-ARBA"/>
</dbReference>
<dbReference type="SUPFAM" id="SSF47923">
    <property type="entry name" value="Ypt/Rab-GAP domain of gyp1p"/>
    <property type="match status" value="2"/>
</dbReference>
<protein>
    <submittedName>
        <fullName evidence="4">TBC1 domain family member 8</fullName>
    </submittedName>
</protein>
<dbReference type="InterPro" id="IPR000195">
    <property type="entry name" value="Rab-GAP-TBC_dom"/>
</dbReference>
<dbReference type="HOGENOM" id="CLU_003535_0_1_1"/>
<evidence type="ECO:0000313" key="5">
    <source>
        <dbReference type="Proteomes" id="UP000007303"/>
    </source>
</evidence>
<keyword evidence="1" id="KW-0343">GTPase activation</keyword>
<dbReference type="Proteomes" id="UP000007303">
    <property type="component" value="Unassembled WGS sequence"/>
</dbReference>
<dbReference type="Gene3D" id="1.10.8.270">
    <property type="entry name" value="putative rabgap domain of human tbc1 domain family member 14 like domains"/>
    <property type="match status" value="1"/>
</dbReference>
<dbReference type="Pfam" id="PF00566">
    <property type="entry name" value="RabGAP-TBC"/>
    <property type="match status" value="1"/>
</dbReference>
<dbReference type="InterPro" id="IPR035969">
    <property type="entry name" value="Rab-GAP_TBC_sf"/>
</dbReference>
<evidence type="ECO:0000313" key="4">
    <source>
        <dbReference type="Ensembl" id="ENSTNIP00000018767.1"/>
    </source>
</evidence>
<dbReference type="FunFam" id="1.10.8.270:FF:000002">
    <property type="entry name" value="TBC1 domain family member 9B"/>
    <property type="match status" value="1"/>
</dbReference>
<dbReference type="GeneTree" id="ENSGT00940000158977"/>
<name>H3DE24_TETNG</name>
<dbReference type="InParanoid" id="H3DE24"/>
<organism evidence="4 5">
    <name type="scientific">Tetraodon nigroviridis</name>
    <name type="common">Spotted green pufferfish</name>
    <name type="synonym">Chelonodon nigroviridis</name>
    <dbReference type="NCBI Taxonomy" id="99883"/>
    <lineage>
        <taxon>Eukaryota</taxon>
        <taxon>Metazoa</taxon>
        <taxon>Chordata</taxon>
        <taxon>Craniata</taxon>
        <taxon>Vertebrata</taxon>
        <taxon>Euteleostomi</taxon>
        <taxon>Actinopterygii</taxon>
        <taxon>Neopterygii</taxon>
        <taxon>Teleostei</taxon>
        <taxon>Neoteleostei</taxon>
        <taxon>Acanthomorphata</taxon>
        <taxon>Eupercaria</taxon>
        <taxon>Tetraodontiformes</taxon>
        <taxon>Tetradontoidea</taxon>
        <taxon>Tetraodontidae</taxon>
        <taxon>Tetraodon</taxon>
    </lineage>
</organism>
<accession>H3DE24</accession>
<dbReference type="Pfam" id="PF02893">
    <property type="entry name" value="GRAM"/>
    <property type="match status" value="2"/>
</dbReference>
<dbReference type="Gene3D" id="1.10.472.80">
    <property type="entry name" value="Ypt/Rab-GAP domain of gyp1p, domain 3"/>
    <property type="match status" value="1"/>
</dbReference>
<dbReference type="FunFam" id="2.30.29.30:FF:000013">
    <property type="entry name" value="Putative TBC1 domain family member 8B"/>
    <property type="match status" value="1"/>
</dbReference>
<dbReference type="InterPro" id="IPR036016">
    <property type="entry name" value="TBC1D8_PH-GRAM2"/>
</dbReference>
<keyword evidence="2" id="KW-0677">Repeat</keyword>
<dbReference type="InterPro" id="IPR004182">
    <property type="entry name" value="GRAM"/>
</dbReference>
<dbReference type="STRING" id="99883.ENSTNIP00000018767"/>
<dbReference type="GO" id="GO:0005096">
    <property type="term" value="F:GTPase activator activity"/>
    <property type="evidence" value="ECO:0007669"/>
    <property type="project" value="UniProtKB-KW"/>
</dbReference>
<dbReference type="Gene3D" id="1.10.10.750">
    <property type="entry name" value="Ypt/Rab-GAP domain of gyp1p, domain 1"/>
    <property type="match status" value="1"/>
</dbReference>
<keyword evidence="5" id="KW-1185">Reference proteome</keyword>
<reference evidence="5" key="1">
    <citation type="journal article" date="2004" name="Nature">
        <title>Genome duplication in the teleost fish Tetraodon nigroviridis reveals the early vertebrate proto-karyotype.</title>
        <authorList>
            <person name="Jaillon O."/>
            <person name="Aury J.-M."/>
            <person name="Brunet F."/>
            <person name="Petit J.-L."/>
            <person name="Stange-Thomann N."/>
            <person name="Mauceli E."/>
            <person name="Bouneau L."/>
            <person name="Fischer C."/>
            <person name="Ozouf-Costaz C."/>
            <person name="Bernot A."/>
            <person name="Nicaud S."/>
            <person name="Jaffe D."/>
            <person name="Fisher S."/>
            <person name="Lutfalla G."/>
            <person name="Dossat C."/>
            <person name="Segurens B."/>
            <person name="Dasilva C."/>
            <person name="Salanoubat M."/>
            <person name="Levy M."/>
            <person name="Boudet N."/>
            <person name="Castellano S."/>
            <person name="Anthouard V."/>
            <person name="Jubin C."/>
            <person name="Castelli V."/>
            <person name="Katinka M."/>
            <person name="Vacherie B."/>
            <person name="Biemont C."/>
            <person name="Skalli Z."/>
            <person name="Cattolico L."/>
            <person name="Poulain J."/>
            <person name="De Berardinis V."/>
            <person name="Cruaud C."/>
            <person name="Duprat S."/>
            <person name="Brottier P."/>
            <person name="Coutanceau J.-P."/>
            <person name="Gouzy J."/>
            <person name="Parra G."/>
            <person name="Lardier G."/>
            <person name="Chapple C."/>
            <person name="McKernan K.J."/>
            <person name="McEwan P."/>
            <person name="Bosak S."/>
            <person name="Kellis M."/>
            <person name="Volff J.-N."/>
            <person name="Guigo R."/>
            <person name="Zody M.C."/>
            <person name="Mesirov J."/>
            <person name="Lindblad-Toh K."/>
            <person name="Birren B."/>
            <person name="Nusbaum C."/>
            <person name="Kahn D."/>
            <person name="Robinson-Rechavi M."/>
            <person name="Laudet V."/>
            <person name="Schachter V."/>
            <person name="Quetier F."/>
            <person name="Saurin W."/>
            <person name="Scarpelli C."/>
            <person name="Wincker P."/>
            <person name="Lander E.S."/>
            <person name="Weissenbach J."/>
            <person name="Roest Crollius H."/>
        </authorList>
    </citation>
    <scope>NUCLEOTIDE SEQUENCE [LARGE SCALE GENOMIC DNA]</scope>
</reference>
<sequence length="1101" mass="124542">MWLNPEEVLLKNALKLWVTERSNDFFLLQRRRGHGESTGRFTGLLVGALDTVLDSNARVAPFRVLLQVPGSQTSWVIASGAAVEEVSKHWDWLLHNLLPSLSVFENKEDVASFVKGKVKGLIAEEVQSRQAAQEDDPGKFREALQKFRLHFGLPSSEKLVTYYSCCCWRGRVPRQGFLYLSINHMSFYSFLLGKESKFVVPWAEVTRLERVSSGLMTEAVRVGTRQRQREFSMFLNMDEAFRVIGQLADIALRRLLDSEGLELDRVLQQPARINKRSVRSRAIREYALALFRLPRTEKLHEVAHCSMWTPHARCHTAGTLYATDAYLCFCSRGEGSCTLLLPLSEVLSIEKAESTASLPNPVIVSVRTKKAFQLIELADRDELVESLNARLRAVHWKLSMFRSRKDSRRSAGSTAPYYTFYYDTGLSDEEELEEQVLRNTVNSEALMTAFQHHQPGADDQQQKVEQEKEQLWDHHFSEFGRGVHMFRTEKTQRLVAMGIPESLRGELWMTLSDASSELESHQGYYSKLVQQSMGHSSLATEEIERDLHRSLPDHPAFQNPTGIAALRRVLTAYAHRNPKIGYCQSMNILASVLLLYAREEEAFWLLVVVCERMLPDYFNRRVIGAQVDQSVFEELIRERLPELAEHVPDLSALSSVSLSWFLTLFLSVLPFHSAVCVVDCFFFHGIKAIFQLGLAVLEANTAPLSTSVDDGQALLILTSFLDQIGGEESSCVSPSPPAALEPGSGDTGLPAVRPTTITHLIADSYEKFGDLTVRQIERLRCRHRIRVLQAHEDTAKENAMRLVSPDVSIPPEVLSDVYDLFKTEHFISLYWGDRSSAAAAEAASWHRGVSGCSYLERQFRLDRAQFKSLYGLLAPWPGVPEQHADTLANRTFTLLDQEHHNLVTFREFAAWLDTLYCDDLNQKIRLLYRLHIPPALTESEEDPSGMKSPLLSTSRPLYVDPPSDVDGEATDYQEQVRKMLKDLAKEKQKDTEKPLPLMSQREFIQFCKSLYSMFHNDREESDLFQAIAKVTSLVLQIGEAGHGSPGASAQGGGRGREAEGEWTVSYAQILASLLTEQALVNFFEKPLDLCARLAEAREKQY</sequence>
<proteinExistence type="predicted"/>
<dbReference type="Gene3D" id="1.10.238.10">
    <property type="entry name" value="EF-hand"/>
    <property type="match status" value="1"/>
</dbReference>
<dbReference type="SMART" id="SM00568">
    <property type="entry name" value="GRAM"/>
    <property type="match status" value="2"/>
</dbReference>
<evidence type="ECO:0000256" key="2">
    <source>
        <dbReference type="ARBA" id="ARBA00022737"/>
    </source>
</evidence>